<reference evidence="1" key="1">
    <citation type="journal article" date="2021" name="Environ. Microbiol.">
        <title>Gene family expansions and transcriptome signatures uncover fungal adaptations to wood decay.</title>
        <authorList>
            <person name="Hage H."/>
            <person name="Miyauchi S."/>
            <person name="Viragh M."/>
            <person name="Drula E."/>
            <person name="Min B."/>
            <person name="Chaduli D."/>
            <person name="Navarro D."/>
            <person name="Favel A."/>
            <person name="Norest M."/>
            <person name="Lesage-Meessen L."/>
            <person name="Balint B."/>
            <person name="Merenyi Z."/>
            <person name="de Eugenio L."/>
            <person name="Morin E."/>
            <person name="Martinez A.T."/>
            <person name="Baldrian P."/>
            <person name="Stursova M."/>
            <person name="Martinez M.J."/>
            <person name="Novotny C."/>
            <person name="Magnuson J.K."/>
            <person name="Spatafora J.W."/>
            <person name="Maurice S."/>
            <person name="Pangilinan J."/>
            <person name="Andreopoulos W."/>
            <person name="LaButti K."/>
            <person name="Hundley H."/>
            <person name="Na H."/>
            <person name="Kuo A."/>
            <person name="Barry K."/>
            <person name="Lipzen A."/>
            <person name="Henrissat B."/>
            <person name="Riley R."/>
            <person name="Ahrendt S."/>
            <person name="Nagy L.G."/>
            <person name="Grigoriev I.V."/>
            <person name="Martin F."/>
            <person name="Rosso M.N."/>
        </authorList>
    </citation>
    <scope>NUCLEOTIDE SEQUENCE</scope>
    <source>
        <strain evidence="1">CBS 384.51</strain>
    </source>
</reference>
<comment type="caution">
    <text evidence="1">The sequence shown here is derived from an EMBL/GenBank/DDBJ whole genome shotgun (WGS) entry which is preliminary data.</text>
</comment>
<accession>A0ACB8U6Y6</accession>
<dbReference type="EMBL" id="MU274909">
    <property type="protein sequence ID" value="KAI0089951.1"/>
    <property type="molecule type" value="Genomic_DNA"/>
</dbReference>
<keyword evidence="2" id="KW-1185">Reference proteome</keyword>
<name>A0ACB8U6Y6_9APHY</name>
<evidence type="ECO:0000313" key="2">
    <source>
        <dbReference type="Proteomes" id="UP001055072"/>
    </source>
</evidence>
<protein>
    <submittedName>
        <fullName evidence="1">Uncharacterized protein</fullName>
    </submittedName>
</protein>
<proteinExistence type="predicted"/>
<sequence length="55" mass="6557">TRARDSVALNRTALVFYGRWQLHWTLERVSYYNSSHTHTACANLRSWRVSTHSRH</sequence>
<evidence type="ECO:0000313" key="1">
    <source>
        <dbReference type="EMBL" id="KAI0089951.1"/>
    </source>
</evidence>
<feature type="non-terminal residue" evidence="1">
    <location>
        <position position="1"/>
    </location>
</feature>
<dbReference type="Proteomes" id="UP001055072">
    <property type="component" value="Unassembled WGS sequence"/>
</dbReference>
<organism evidence="1 2">
    <name type="scientific">Irpex rosettiformis</name>
    <dbReference type="NCBI Taxonomy" id="378272"/>
    <lineage>
        <taxon>Eukaryota</taxon>
        <taxon>Fungi</taxon>
        <taxon>Dikarya</taxon>
        <taxon>Basidiomycota</taxon>
        <taxon>Agaricomycotina</taxon>
        <taxon>Agaricomycetes</taxon>
        <taxon>Polyporales</taxon>
        <taxon>Irpicaceae</taxon>
        <taxon>Irpex</taxon>
    </lineage>
</organism>
<gene>
    <name evidence="1" type="ORF">BDY19DRAFT_941652</name>
</gene>